<evidence type="ECO:0000256" key="6">
    <source>
        <dbReference type="PIRSR" id="PIRSR006019-1"/>
    </source>
</evidence>
<organism evidence="9">
    <name type="scientific">Mimiviridae sp. ChoanoV1</name>
    <dbReference type="NCBI Taxonomy" id="2596887"/>
    <lineage>
        <taxon>Viruses</taxon>
        <taxon>Varidnaviria</taxon>
        <taxon>Bamfordvirae</taxon>
        <taxon>Nucleocytoviricota</taxon>
        <taxon>Megaviricetes</taxon>
        <taxon>Imitervirales</taxon>
        <taxon>Schizomimiviridae</taxon>
    </lineage>
</organism>
<keyword evidence="4" id="KW-0378">Hydrolase</keyword>
<protein>
    <submittedName>
        <fullName evidence="9">Cytidine and deoxycytidylate deaminase zinc-binding region</fullName>
    </submittedName>
</protein>
<dbReference type="InterPro" id="IPR002125">
    <property type="entry name" value="CMP_dCMP_dom"/>
</dbReference>
<gene>
    <name evidence="9" type="ORF">1_132</name>
</gene>
<sequence length="136" mass="15567">MERPSWDEYFKTICLVTKERSSCHRLQVGCLLVKNNRIISQGYNGFLPGCPHKSIVRNNHEQSTVHAEQNAICDCAKRGVNCNGSTAYITHYPCIICCKLLLASGIKEIKYINDYKNDKLVKEYCQQLNVNIKQLK</sequence>
<reference evidence="9" key="1">
    <citation type="submission" date="2018-11" db="EMBL/GenBank/DDBJ databases">
        <title>A distinct lineage of giant viruses engineers rhodopsin photosystems in predatory marine eukaryotes.</title>
        <authorList>
            <person name="Needham D.M."/>
            <person name="Yoshizawa S."/>
            <person name="Hosaka T."/>
            <person name="Poirier C."/>
            <person name="Choi C.-J."/>
            <person name="Hehenberger E."/>
            <person name="Irwin N.A.T."/>
            <person name="Wilken S."/>
            <person name="Yung C.-M."/>
            <person name="Bachy C."/>
            <person name="Kurihara R."/>
            <person name="Nakajima Y."/>
            <person name="Kojima K."/>
            <person name="Kimura-Someya T."/>
            <person name="Leonard G."/>
            <person name="Malmstrom R.R."/>
            <person name="Mende D."/>
            <person name="Olson D.K."/>
            <person name="Sudo Y."/>
            <person name="Sudek S."/>
            <person name="Richards T.A."/>
            <person name="DeLong E.F."/>
            <person name="Keeling P.J."/>
            <person name="Santoro A.E."/>
            <person name="Shirouzu M."/>
            <person name="Iwasaki W."/>
            <person name="Worden A.Z."/>
        </authorList>
    </citation>
    <scope>NUCLEOTIDE SEQUENCE</scope>
</reference>
<accession>A0A5B8IFI6</accession>
<evidence type="ECO:0000256" key="1">
    <source>
        <dbReference type="ARBA" id="ARBA00001947"/>
    </source>
</evidence>
<comment type="similarity">
    <text evidence="2">Belongs to the cytidine and deoxycytidylate deaminase family.</text>
</comment>
<dbReference type="Pfam" id="PF00383">
    <property type="entry name" value="dCMP_cyt_deam_1"/>
    <property type="match status" value="1"/>
</dbReference>
<feature type="domain" description="CMP/dCMP-type deaminase" evidence="8">
    <location>
        <begin position="5"/>
        <end position="128"/>
    </location>
</feature>
<evidence type="ECO:0000259" key="8">
    <source>
        <dbReference type="PROSITE" id="PS51747"/>
    </source>
</evidence>
<feature type="binding site" evidence="7">
    <location>
        <position position="94"/>
    </location>
    <ligand>
        <name>Zn(2+)</name>
        <dbReference type="ChEBI" id="CHEBI:29105"/>
        <note>catalytic</note>
    </ligand>
</feature>
<dbReference type="PROSITE" id="PS51747">
    <property type="entry name" value="CYT_DCMP_DEAMINASES_2"/>
    <property type="match status" value="1"/>
</dbReference>
<evidence type="ECO:0000256" key="5">
    <source>
        <dbReference type="ARBA" id="ARBA00022833"/>
    </source>
</evidence>
<dbReference type="InterPro" id="IPR035105">
    <property type="entry name" value="Deoxycytidylate_deaminase_dom"/>
</dbReference>
<dbReference type="CDD" id="cd01286">
    <property type="entry name" value="deoxycytidylate_deaminase"/>
    <property type="match status" value="1"/>
</dbReference>
<comment type="cofactor">
    <cofactor evidence="1 7">
        <name>Zn(2+)</name>
        <dbReference type="ChEBI" id="CHEBI:29105"/>
    </cofactor>
</comment>
<evidence type="ECO:0000256" key="2">
    <source>
        <dbReference type="ARBA" id="ARBA00006576"/>
    </source>
</evidence>
<keyword evidence="3 7" id="KW-0479">Metal-binding</keyword>
<dbReference type="PANTHER" id="PTHR11086">
    <property type="entry name" value="DEOXYCYTIDYLATE DEAMINASE-RELATED"/>
    <property type="match status" value="1"/>
</dbReference>
<name>A0A5B8IFI6_9VIRU</name>
<dbReference type="InterPro" id="IPR016193">
    <property type="entry name" value="Cytidine_deaminase-like"/>
</dbReference>
<dbReference type="InterPro" id="IPR016473">
    <property type="entry name" value="dCMP_deaminase"/>
</dbReference>
<evidence type="ECO:0000313" key="9">
    <source>
        <dbReference type="EMBL" id="QDY51747.1"/>
    </source>
</evidence>
<dbReference type="GO" id="GO:0006220">
    <property type="term" value="P:pyrimidine nucleotide metabolic process"/>
    <property type="evidence" value="ECO:0007669"/>
    <property type="project" value="InterPro"/>
</dbReference>
<feature type="binding site" evidence="7">
    <location>
        <position position="66"/>
    </location>
    <ligand>
        <name>Zn(2+)</name>
        <dbReference type="ChEBI" id="CHEBI:29105"/>
        <note>catalytic</note>
    </ligand>
</feature>
<dbReference type="Gene3D" id="3.40.140.10">
    <property type="entry name" value="Cytidine Deaminase, domain 2"/>
    <property type="match status" value="1"/>
</dbReference>
<evidence type="ECO:0000256" key="7">
    <source>
        <dbReference type="PIRSR" id="PIRSR006019-2"/>
    </source>
</evidence>
<dbReference type="PROSITE" id="PS00903">
    <property type="entry name" value="CYT_DCMP_DEAMINASES_1"/>
    <property type="match status" value="1"/>
</dbReference>
<keyword evidence="5 7" id="KW-0862">Zinc</keyword>
<feature type="active site" description="Proton donor" evidence="6">
    <location>
        <position position="68"/>
    </location>
</feature>
<dbReference type="PIRSF" id="PIRSF006019">
    <property type="entry name" value="dCMP_deaminase"/>
    <property type="match status" value="1"/>
</dbReference>
<proteinExistence type="inferred from homology"/>
<dbReference type="EMBL" id="MK250085">
    <property type="protein sequence ID" value="QDY51747.1"/>
    <property type="molecule type" value="Genomic_DNA"/>
</dbReference>
<dbReference type="GO" id="GO:0004132">
    <property type="term" value="F:dCMP deaminase activity"/>
    <property type="evidence" value="ECO:0007669"/>
    <property type="project" value="InterPro"/>
</dbReference>
<evidence type="ECO:0000256" key="4">
    <source>
        <dbReference type="ARBA" id="ARBA00022801"/>
    </source>
</evidence>
<dbReference type="InterPro" id="IPR016192">
    <property type="entry name" value="APOBEC/CMP_deaminase_Zn-bd"/>
</dbReference>
<dbReference type="InterPro" id="IPR015517">
    <property type="entry name" value="dCMP_deaminase-rel"/>
</dbReference>
<evidence type="ECO:0000256" key="3">
    <source>
        <dbReference type="ARBA" id="ARBA00022723"/>
    </source>
</evidence>
<feature type="binding site" evidence="7">
    <location>
        <position position="97"/>
    </location>
    <ligand>
        <name>Zn(2+)</name>
        <dbReference type="ChEBI" id="CHEBI:29105"/>
        <note>catalytic</note>
    </ligand>
</feature>
<dbReference type="SUPFAM" id="SSF53927">
    <property type="entry name" value="Cytidine deaminase-like"/>
    <property type="match status" value="1"/>
</dbReference>
<dbReference type="PANTHER" id="PTHR11086:SF18">
    <property type="entry name" value="DEOXYCYTIDYLATE DEAMINASE"/>
    <property type="match status" value="1"/>
</dbReference>
<dbReference type="GO" id="GO:0008270">
    <property type="term" value="F:zinc ion binding"/>
    <property type="evidence" value="ECO:0007669"/>
    <property type="project" value="InterPro"/>
</dbReference>